<protein>
    <submittedName>
        <fullName evidence="1">Uncharacterized protein</fullName>
    </submittedName>
</protein>
<dbReference type="EMBL" id="JEMT01027442">
    <property type="protein sequence ID" value="EXX57084.1"/>
    <property type="molecule type" value="Genomic_DNA"/>
</dbReference>
<reference evidence="1 2" key="1">
    <citation type="submission" date="2014-02" db="EMBL/GenBank/DDBJ databases">
        <title>Single nucleus genome sequencing reveals high similarity among nuclei of an endomycorrhizal fungus.</title>
        <authorList>
            <person name="Lin K."/>
            <person name="Geurts R."/>
            <person name="Zhang Z."/>
            <person name="Limpens E."/>
            <person name="Saunders D.G."/>
            <person name="Mu D."/>
            <person name="Pang E."/>
            <person name="Cao H."/>
            <person name="Cha H."/>
            <person name="Lin T."/>
            <person name="Zhou Q."/>
            <person name="Shang Y."/>
            <person name="Li Y."/>
            <person name="Ivanov S."/>
            <person name="Sharma T."/>
            <person name="Velzen R.V."/>
            <person name="Ruijter N.D."/>
            <person name="Aanen D.K."/>
            <person name="Win J."/>
            <person name="Kamoun S."/>
            <person name="Bisseling T."/>
            <person name="Huang S."/>
        </authorList>
    </citation>
    <scope>NUCLEOTIDE SEQUENCE [LARGE SCALE GENOMIC DNA]</scope>
    <source>
        <strain evidence="2">DAOM197198w</strain>
    </source>
</reference>
<dbReference type="Proteomes" id="UP000022910">
    <property type="component" value="Unassembled WGS sequence"/>
</dbReference>
<gene>
    <name evidence="1" type="ORF">RirG_210410</name>
</gene>
<evidence type="ECO:0000313" key="2">
    <source>
        <dbReference type="Proteomes" id="UP000022910"/>
    </source>
</evidence>
<keyword evidence="2" id="KW-1185">Reference proteome</keyword>
<dbReference type="HOGENOM" id="CLU_2172453_0_0_1"/>
<proteinExistence type="predicted"/>
<comment type="caution">
    <text evidence="1">The sequence shown here is derived from an EMBL/GenBank/DDBJ whole genome shotgun (WGS) entry which is preliminary data.</text>
</comment>
<organism evidence="1 2">
    <name type="scientific">Rhizophagus irregularis (strain DAOM 197198w)</name>
    <name type="common">Glomus intraradices</name>
    <dbReference type="NCBI Taxonomy" id="1432141"/>
    <lineage>
        <taxon>Eukaryota</taxon>
        <taxon>Fungi</taxon>
        <taxon>Fungi incertae sedis</taxon>
        <taxon>Mucoromycota</taxon>
        <taxon>Glomeromycotina</taxon>
        <taxon>Glomeromycetes</taxon>
        <taxon>Glomerales</taxon>
        <taxon>Glomeraceae</taxon>
        <taxon>Rhizophagus</taxon>
    </lineage>
</organism>
<name>A0A015JQ02_RHIIW</name>
<evidence type="ECO:0000313" key="1">
    <source>
        <dbReference type="EMBL" id="EXX57084.1"/>
    </source>
</evidence>
<accession>A0A015JQ02</accession>
<sequence length="110" mass="11819">MFSGEIGVFGGTRVFGDFEIILELTADIYELFNSKFGVFGGTVNPAVNGTSSKISSLSKKSFSLIDEIIEGGKIMDFVKVVVFGVRGRERGMIRLKAGEEGVFGGGEIQK</sequence>
<dbReference type="AlphaFoldDB" id="A0A015JQ02"/>